<dbReference type="OrthoDB" id="9780293at2"/>
<evidence type="ECO:0000313" key="4">
    <source>
        <dbReference type="EMBL" id="EHH67938.1"/>
    </source>
</evidence>
<dbReference type="RefSeq" id="WP_008851852.1">
    <property type="nucleotide sequence ID" value="NZ_AGQV01000005.1"/>
</dbReference>
<comment type="similarity">
    <text evidence="1">Belongs to the FAH family.</text>
</comment>
<dbReference type="GO" id="GO:0046872">
    <property type="term" value="F:metal ion binding"/>
    <property type="evidence" value="ECO:0007669"/>
    <property type="project" value="UniProtKB-KW"/>
</dbReference>
<evidence type="ECO:0000259" key="3">
    <source>
        <dbReference type="Pfam" id="PF01557"/>
    </source>
</evidence>
<reference evidence="4 5" key="1">
    <citation type="submission" date="2011-10" db="EMBL/GenBank/DDBJ databases">
        <title>Genome sequence of Gluconobacter morbifer G707, isolated from Drosophila gut.</title>
        <authorList>
            <person name="Lee W.-J."/>
            <person name="Kim E.-K."/>
        </authorList>
    </citation>
    <scope>NUCLEOTIDE SEQUENCE [LARGE SCALE GENOMIC DNA]</scope>
    <source>
        <strain evidence="4 5">G707</strain>
    </source>
</reference>
<dbReference type="GO" id="GO:0016787">
    <property type="term" value="F:hydrolase activity"/>
    <property type="evidence" value="ECO:0007669"/>
    <property type="project" value="UniProtKB-KW"/>
</dbReference>
<organism evidence="4 5">
    <name type="scientific">Gluconobacter morbifer G707</name>
    <dbReference type="NCBI Taxonomy" id="1088869"/>
    <lineage>
        <taxon>Bacteria</taxon>
        <taxon>Pseudomonadati</taxon>
        <taxon>Pseudomonadota</taxon>
        <taxon>Alphaproteobacteria</taxon>
        <taxon>Acetobacterales</taxon>
        <taxon>Acetobacteraceae</taxon>
        <taxon>Gluconobacter</taxon>
    </lineage>
</organism>
<dbReference type="STRING" id="1088869.GMO_17050"/>
<sequence length="281" mass="30482">MKLCRFGPAGQEKPGLIDLNGRLRSLAGHLETIDVTTLAPDRLAALARIDRATLPVVEETQRYGLPFTGSRKYIGIGLNYSDHAREAGMATPSEPVIFLKAISALCGPDEDIIQPSGSTKLDWEVELAVIIGTQASRVSRDQALDHVAGYCIANDVSERGFQLQSSQWDKGKGCDTFGPVGPWLVTKEDVPDPQVLELWLDVNGHRMQHGTTRNMIFDVRTIVSYVSQYMTLTPGDIIATGTPAGVGMGVRPDPVYLKVGDRIELGIEGLGSQRQKVVALS</sequence>
<accession>G6XJX6</accession>
<dbReference type="SUPFAM" id="SSF56529">
    <property type="entry name" value="FAH"/>
    <property type="match status" value="1"/>
</dbReference>
<dbReference type="PATRIC" id="fig|1088869.3.peg.1700"/>
<keyword evidence="4" id="KW-0378">Hydrolase</keyword>
<dbReference type="InterPro" id="IPR036663">
    <property type="entry name" value="Fumarylacetoacetase_C_sf"/>
</dbReference>
<keyword evidence="5" id="KW-1185">Reference proteome</keyword>
<dbReference type="GO" id="GO:0016853">
    <property type="term" value="F:isomerase activity"/>
    <property type="evidence" value="ECO:0007669"/>
    <property type="project" value="UniProtKB-ARBA"/>
</dbReference>
<proteinExistence type="inferred from homology"/>
<dbReference type="Proteomes" id="UP000004949">
    <property type="component" value="Unassembled WGS sequence"/>
</dbReference>
<gene>
    <name evidence="4" type="ORF">GMO_17050</name>
</gene>
<dbReference type="GO" id="GO:0019752">
    <property type="term" value="P:carboxylic acid metabolic process"/>
    <property type="evidence" value="ECO:0007669"/>
    <property type="project" value="UniProtKB-ARBA"/>
</dbReference>
<dbReference type="AlphaFoldDB" id="G6XJX6"/>
<feature type="domain" description="Fumarylacetoacetase-like C-terminal" evidence="3">
    <location>
        <begin position="73"/>
        <end position="278"/>
    </location>
</feature>
<evidence type="ECO:0000256" key="1">
    <source>
        <dbReference type="ARBA" id="ARBA00010211"/>
    </source>
</evidence>
<dbReference type="FunFam" id="3.90.850.10:FF:000002">
    <property type="entry name" value="2-hydroxyhepta-2,4-diene-1,7-dioate isomerase"/>
    <property type="match status" value="1"/>
</dbReference>
<dbReference type="InterPro" id="IPR011234">
    <property type="entry name" value="Fumarylacetoacetase-like_C"/>
</dbReference>
<dbReference type="eggNOG" id="COG0179">
    <property type="taxonomic scope" value="Bacteria"/>
</dbReference>
<dbReference type="Gene3D" id="3.90.850.10">
    <property type="entry name" value="Fumarylacetoacetase-like, C-terminal domain"/>
    <property type="match status" value="1"/>
</dbReference>
<keyword evidence="2" id="KW-0479">Metal-binding</keyword>
<name>G6XJX6_9PROT</name>
<dbReference type="EMBL" id="AGQV01000005">
    <property type="protein sequence ID" value="EHH67938.1"/>
    <property type="molecule type" value="Genomic_DNA"/>
</dbReference>
<dbReference type="PANTHER" id="PTHR11820:SF8">
    <property type="entry name" value="BLL6360 PROTEIN"/>
    <property type="match status" value="1"/>
</dbReference>
<dbReference type="PANTHER" id="PTHR11820">
    <property type="entry name" value="ACYLPYRUVASE"/>
    <property type="match status" value="1"/>
</dbReference>
<comment type="caution">
    <text evidence="4">The sequence shown here is derived from an EMBL/GenBank/DDBJ whole genome shotgun (WGS) entry which is preliminary data.</text>
</comment>
<protein>
    <submittedName>
        <fullName evidence="4">Putative fumarylacetoacetate (FAA) hydrolase protein</fullName>
    </submittedName>
</protein>
<evidence type="ECO:0000256" key="2">
    <source>
        <dbReference type="ARBA" id="ARBA00022723"/>
    </source>
</evidence>
<evidence type="ECO:0000313" key="5">
    <source>
        <dbReference type="Proteomes" id="UP000004949"/>
    </source>
</evidence>
<dbReference type="Pfam" id="PF01557">
    <property type="entry name" value="FAA_hydrolase"/>
    <property type="match status" value="1"/>
</dbReference>